<protein>
    <submittedName>
        <fullName evidence="2">2,4'-dihydroxyacetophenone dioxygenase family protein</fullName>
    </submittedName>
</protein>
<keyword evidence="2" id="KW-0560">Oxidoreductase</keyword>
<name>A0ABS6U596_9PSEU</name>
<dbReference type="RefSeq" id="WP_218595356.1">
    <property type="nucleotide sequence ID" value="NZ_JADQDE010000119.1"/>
</dbReference>
<reference evidence="2 3" key="1">
    <citation type="submission" date="2020-11" db="EMBL/GenBank/DDBJ databases">
        <title>Pseudonocardia abyssalis sp. nov. and Pseudonocardia oceani sp. nov., description and phylogenomic analysis of two novel actinomycetes isolated from the deep Southern Ocean.</title>
        <authorList>
            <person name="Parra J."/>
        </authorList>
    </citation>
    <scope>NUCLEOTIDE SEQUENCE [LARGE SCALE GENOMIC DNA]</scope>
    <source>
        <strain evidence="3">KRD185</strain>
    </source>
</reference>
<feature type="domain" description="ChrR-like cupin" evidence="1">
    <location>
        <begin position="37"/>
        <end position="113"/>
    </location>
</feature>
<accession>A0ABS6U596</accession>
<dbReference type="InterPro" id="IPR025979">
    <property type="entry name" value="ChrR-like_cupin_dom"/>
</dbReference>
<dbReference type="Proteomes" id="UP000694300">
    <property type="component" value="Unassembled WGS sequence"/>
</dbReference>
<dbReference type="EMBL" id="JADQDF010000001">
    <property type="protein sequence ID" value="MBW0127079.1"/>
    <property type="molecule type" value="Genomic_DNA"/>
</dbReference>
<organism evidence="2 3">
    <name type="scientific">Pseudonocardia oceani</name>
    <dbReference type="NCBI Taxonomy" id="2792013"/>
    <lineage>
        <taxon>Bacteria</taxon>
        <taxon>Bacillati</taxon>
        <taxon>Actinomycetota</taxon>
        <taxon>Actinomycetes</taxon>
        <taxon>Pseudonocardiales</taxon>
        <taxon>Pseudonocardiaceae</taxon>
        <taxon>Pseudonocardia</taxon>
    </lineage>
</organism>
<proteinExistence type="predicted"/>
<dbReference type="CDD" id="cd20302">
    <property type="entry name" value="cupin_DAD"/>
    <property type="match status" value="1"/>
</dbReference>
<keyword evidence="3" id="KW-1185">Reference proteome</keyword>
<sequence>MTAASEIETLHINADDIDWFDLSEMGDLSPIMNGRAEVKRIWEIPEQNRVFSLFRMWPGLVSNRHLHLGAVTGLTVSGTWHYLEYDWTAGPGSFIYEPAGSIHTLEVLGDEPVIAYFDLTGNVVNFGADGTILDAKTDEDRRAAEEADRIWREELARR</sequence>
<comment type="caution">
    <text evidence="2">The sequence shown here is derived from an EMBL/GenBank/DDBJ whole genome shotgun (WGS) entry which is preliminary data.</text>
</comment>
<gene>
    <name evidence="2" type="ORF">I4I82_05225</name>
</gene>
<dbReference type="GO" id="GO:0051213">
    <property type="term" value="F:dioxygenase activity"/>
    <property type="evidence" value="ECO:0007669"/>
    <property type="project" value="UniProtKB-KW"/>
</dbReference>
<evidence type="ECO:0000313" key="2">
    <source>
        <dbReference type="EMBL" id="MBW0127079.1"/>
    </source>
</evidence>
<evidence type="ECO:0000259" key="1">
    <source>
        <dbReference type="Pfam" id="PF12973"/>
    </source>
</evidence>
<dbReference type="Pfam" id="PF12973">
    <property type="entry name" value="Cupin_7"/>
    <property type="match status" value="1"/>
</dbReference>
<evidence type="ECO:0000313" key="3">
    <source>
        <dbReference type="Proteomes" id="UP000694300"/>
    </source>
</evidence>
<keyword evidence="2" id="KW-0223">Dioxygenase</keyword>